<evidence type="ECO:0000256" key="6">
    <source>
        <dbReference type="SAM" id="Phobius"/>
    </source>
</evidence>
<feature type="transmembrane region" description="Helical" evidence="6">
    <location>
        <begin position="244"/>
        <end position="266"/>
    </location>
</feature>
<keyword evidence="9" id="KW-1185">Reference proteome</keyword>
<organism evidence="8 9">
    <name type="scientific">Aspergillus granulosus</name>
    <dbReference type="NCBI Taxonomy" id="176169"/>
    <lineage>
        <taxon>Eukaryota</taxon>
        <taxon>Fungi</taxon>
        <taxon>Dikarya</taxon>
        <taxon>Ascomycota</taxon>
        <taxon>Pezizomycotina</taxon>
        <taxon>Eurotiomycetes</taxon>
        <taxon>Eurotiomycetidae</taxon>
        <taxon>Eurotiales</taxon>
        <taxon>Aspergillaceae</taxon>
        <taxon>Aspergillus</taxon>
        <taxon>Aspergillus subgen. Nidulantes</taxon>
    </lineage>
</organism>
<gene>
    <name evidence="8" type="ORF">BJX63DRAFT_438507</name>
</gene>
<evidence type="ECO:0000256" key="1">
    <source>
        <dbReference type="ARBA" id="ARBA00004141"/>
    </source>
</evidence>
<dbReference type="EMBL" id="JBFXLT010000248">
    <property type="protein sequence ID" value="KAL2801764.1"/>
    <property type="molecule type" value="Genomic_DNA"/>
</dbReference>
<feature type="transmembrane region" description="Helical" evidence="6">
    <location>
        <begin position="43"/>
        <end position="66"/>
    </location>
</feature>
<sequence length="369" mass="41221">MAITTTAINGTAYALIPLTTLVLIARFARVIRHPKEFKWEDLLLLLAYAFFIELTAVYLTIVPVYFRVAAVGNGKLAPYPTVVQDSIRFRTYYFVTTLSLWLCLWMVKFSLLSLYKRFLSGKVLIIAWWATMTFCVLALIGCALSSWLSCTGVNGWFTADGCAGDRNAHMAKFSLYFSYGVDVFTDLMIMILPLRLIWNLQMTSHQKRSIGALFCISWICVLFATIRVVEVGNNYEGGMPNPAWLALWGIIESSIAVIIGCCPGLYRFMKAHASKSGPSYQYDSHGFQWNSGTGMPTSRSHVTHGDGDITLSQMPAKSKSRHLSGLHMVGDRLRHDAGSSQEELARHSDDNIIVTQRVSISVKDRDTAL</sequence>
<feature type="transmembrane region" description="Helical" evidence="6">
    <location>
        <begin position="12"/>
        <end position="31"/>
    </location>
</feature>
<keyword evidence="3 6" id="KW-1133">Transmembrane helix</keyword>
<dbReference type="PANTHER" id="PTHR33048:SF146">
    <property type="entry name" value="INTEGRAL MEMBRANE PROTEIN"/>
    <property type="match status" value="1"/>
</dbReference>
<dbReference type="InterPro" id="IPR049326">
    <property type="entry name" value="Rhodopsin_dom_fungi"/>
</dbReference>
<evidence type="ECO:0000256" key="3">
    <source>
        <dbReference type="ARBA" id="ARBA00022989"/>
    </source>
</evidence>
<dbReference type="InterPro" id="IPR052337">
    <property type="entry name" value="SAT4-like"/>
</dbReference>
<dbReference type="PANTHER" id="PTHR33048">
    <property type="entry name" value="PTH11-LIKE INTEGRAL MEMBRANE PROTEIN (AFU_ORTHOLOGUE AFUA_5G11245)"/>
    <property type="match status" value="1"/>
</dbReference>
<evidence type="ECO:0000313" key="8">
    <source>
        <dbReference type="EMBL" id="KAL2801764.1"/>
    </source>
</evidence>
<feature type="transmembrane region" description="Helical" evidence="6">
    <location>
        <begin position="176"/>
        <end position="198"/>
    </location>
</feature>
<dbReference type="Pfam" id="PF20684">
    <property type="entry name" value="Fung_rhodopsin"/>
    <property type="match status" value="1"/>
</dbReference>
<evidence type="ECO:0000256" key="5">
    <source>
        <dbReference type="ARBA" id="ARBA00038359"/>
    </source>
</evidence>
<keyword evidence="2 6" id="KW-0812">Transmembrane</keyword>
<evidence type="ECO:0000313" key="9">
    <source>
        <dbReference type="Proteomes" id="UP001610334"/>
    </source>
</evidence>
<evidence type="ECO:0000259" key="7">
    <source>
        <dbReference type="Pfam" id="PF20684"/>
    </source>
</evidence>
<keyword evidence="4 6" id="KW-0472">Membrane</keyword>
<feature type="domain" description="Rhodopsin" evidence="7">
    <location>
        <begin position="26"/>
        <end position="269"/>
    </location>
</feature>
<proteinExistence type="inferred from homology"/>
<comment type="subcellular location">
    <subcellularLocation>
        <location evidence="1">Membrane</location>
        <topology evidence="1">Multi-pass membrane protein</topology>
    </subcellularLocation>
</comment>
<feature type="transmembrane region" description="Helical" evidence="6">
    <location>
        <begin position="123"/>
        <end position="148"/>
    </location>
</feature>
<feature type="transmembrane region" description="Helical" evidence="6">
    <location>
        <begin position="92"/>
        <end position="111"/>
    </location>
</feature>
<accession>A0ABR4GT84</accession>
<evidence type="ECO:0000256" key="4">
    <source>
        <dbReference type="ARBA" id="ARBA00023136"/>
    </source>
</evidence>
<dbReference type="Proteomes" id="UP001610334">
    <property type="component" value="Unassembled WGS sequence"/>
</dbReference>
<evidence type="ECO:0000256" key="2">
    <source>
        <dbReference type="ARBA" id="ARBA00022692"/>
    </source>
</evidence>
<protein>
    <recommendedName>
        <fullName evidence="7">Rhodopsin domain-containing protein</fullName>
    </recommendedName>
</protein>
<reference evidence="8 9" key="1">
    <citation type="submission" date="2024-07" db="EMBL/GenBank/DDBJ databases">
        <title>Section-level genome sequencing and comparative genomics of Aspergillus sections Usti and Cavernicolus.</title>
        <authorList>
            <consortium name="Lawrence Berkeley National Laboratory"/>
            <person name="Nybo J.L."/>
            <person name="Vesth T.C."/>
            <person name="Theobald S."/>
            <person name="Frisvad J.C."/>
            <person name="Larsen T.O."/>
            <person name="Kjaerboelling I."/>
            <person name="Rothschild-Mancinelli K."/>
            <person name="Lyhne E.K."/>
            <person name="Kogle M.E."/>
            <person name="Barry K."/>
            <person name="Clum A."/>
            <person name="Na H."/>
            <person name="Ledsgaard L."/>
            <person name="Lin J."/>
            <person name="Lipzen A."/>
            <person name="Kuo A."/>
            <person name="Riley R."/>
            <person name="Mondo S."/>
            <person name="Labutti K."/>
            <person name="Haridas S."/>
            <person name="Pangalinan J."/>
            <person name="Salamov A.A."/>
            <person name="Simmons B.A."/>
            <person name="Magnuson J.K."/>
            <person name="Chen J."/>
            <person name="Drula E."/>
            <person name="Henrissat B."/>
            <person name="Wiebenga A."/>
            <person name="Lubbers R.J."/>
            <person name="Gomes A.C."/>
            <person name="Makela M.R."/>
            <person name="Stajich J."/>
            <person name="Grigoriev I.V."/>
            <person name="Mortensen U.H."/>
            <person name="De Vries R.P."/>
            <person name="Baker S.E."/>
            <person name="Andersen M.R."/>
        </authorList>
    </citation>
    <scope>NUCLEOTIDE SEQUENCE [LARGE SCALE GENOMIC DNA]</scope>
    <source>
        <strain evidence="8 9">CBS 588.65</strain>
    </source>
</reference>
<comment type="caution">
    <text evidence="8">The sequence shown here is derived from an EMBL/GenBank/DDBJ whole genome shotgun (WGS) entry which is preliminary data.</text>
</comment>
<feature type="transmembrane region" description="Helical" evidence="6">
    <location>
        <begin position="210"/>
        <end position="229"/>
    </location>
</feature>
<comment type="similarity">
    <text evidence="5">Belongs to the SAT4 family.</text>
</comment>
<name>A0ABR4GT84_9EURO</name>